<dbReference type="EMBL" id="KB445804">
    <property type="protein sequence ID" value="EMD33906.1"/>
    <property type="molecule type" value="Genomic_DNA"/>
</dbReference>
<dbReference type="InterPro" id="IPR036322">
    <property type="entry name" value="WD40_repeat_dom_sf"/>
</dbReference>
<dbReference type="Gene3D" id="2.130.10.10">
    <property type="entry name" value="YVTN repeat-like/Quinoprotein amine dehydrogenase"/>
    <property type="match status" value="1"/>
</dbReference>
<sequence>IYQARCEVDGNRICTPIKVAVSLGGSCIAVGANGGWKNREPVVHYYFHKAYSIDPGLAEPVTQLALDDDRKLIFVADGDRVKSFSWKGGKGSPVHTLNSMTSGPIAILPRGHIIRAGDGRFDYWRIDELEVHGPKKKLIGRGKYNIDDLGRDNDYDEVERSNGSDAHGRIKLEQTRFCPQALHVHQPTGRILCGETTPASHDGGYGCVAIDLEHGGKTAIRYLGHGGTVVSFSTGDFDPYTLATACSDGFARDYDVRQKLLILTMDTSNLPFESVVCHTHDYATALFTGGSKTERIQMWDIRARRTVYELATGNNAVASMAWDKHRSTLWAATECEYMDRNGTRHEYRKARIRRDGTENLNNADAEGFSDGGSDEDSDEEEEGYLDEDEHDCCWPNHAYHGEDYFGYTFDAGDHRIYRYAFKADAKTAVVPEYGDATMGEENDW</sequence>
<dbReference type="SUPFAM" id="SSF50978">
    <property type="entry name" value="WD40 repeat-like"/>
    <property type="match status" value="1"/>
</dbReference>
<protein>
    <recommendedName>
        <fullName evidence="4">Anaphase-promoting complex subunit 4 WD40 domain-containing protein</fullName>
    </recommendedName>
</protein>
<dbReference type="OrthoDB" id="548949at2759"/>
<evidence type="ECO:0000256" key="1">
    <source>
        <dbReference type="SAM" id="MobiDB-lite"/>
    </source>
</evidence>
<feature type="compositionally biased region" description="Acidic residues" evidence="1">
    <location>
        <begin position="372"/>
        <end position="387"/>
    </location>
</feature>
<keyword evidence="3" id="KW-1185">Reference proteome</keyword>
<reference evidence="2 3" key="1">
    <citation type="journal article" date="2012" name="Proc. Natl. Acad. Sci. U.S.A.">
        <title>Comparative genomics of Ceriporiopsis subvermispora and Phanerochaete chrysosporium provide insight into selective ligninolysis.</title>
        <authorList>
            <person name="Fernandez-Fueyo E."/>
            <person name="Ruiz-Duenas F.J."/>
            <person name="Ferreira P."/>
            <person name="Floudas D."/>
            <person name="Hibbett D.S."/>
            <person name="Canessa P."/>
            <person name="Larrondo L.F."/>
            <person name="James T.Y."/>
            <person name="Seelenfreund D."/>
            <person name="Lobos S."/>
            <person name="Polanco R."/>
            <person name="Tello M."/>
            <person name="Honda Y."/>
            <person name="Watanabe T."/>
            <person name="Watanabe T."/>
            <person name="Ryu J.S."/>
            <person name="Kubicek C.P."/>
            <person name="Schmoll M."/>
            <person name="Gaskell J."/>
            <person name="Hammel K.E."/>
            <person name="St John F.J."/>
            <person name="Vanden Wymelenberg A."/>
            <person name="Sabat G."/>
            <person name="Splinter BonDurant S."/>
            <person name="Syed K."/>
            <person name="Yadav J.S."/>
            <person name="Doddapaneni H."/>
            <person name="Subramanian V."/>
            <person name="Lavin J.L."/>
            <person name="Oguiza J.A."/>
            <person name="Perez G."/>
            <person name="Pisabarro A.G."/>
            <person name="Ramirez L."/>
            <person name="Santoyo F."/>
            <person name="Master E."/>
            <person name="Coutinho P.M."/>
            <person name="Henrissat B."/>
            <person name="Lombard V."/>
            <person name="Magnuson J.K."/>
            <person name="Kuees U."/>
            <person name="Hori C."/>
            <person name="Igarashi K."/>
            <person name="Samejima M."/>
            <person name="Held B.W."/>
            <person name="Barry K.W."/>
            <person name="LaButti K.M."/>
            <person name="Lapidus A."/>
            <person name="Lindquist E.A."/>
            <person name="Lucas S.M."/>
            <person name="Riley R."/>
            <person name="Salamov A.A."/>
            <person name="Hoffmeister D."/>
            <person name="Schwenk D."/>
            <person name="Hadar Y."/>
            <person name="Yarden O."/>
            <person name="de Vries R.P."/>
            <person name="Wiebenga A."/>
            <person name="Stenlid J."/>
            <person name="Eastwood D."/>
            <person name="Grigoriev I.V."/>
            <person name="Berka R.M."/>
            <person name="Blanchette R.A."/>
            <person name="Kersten P."/>
            <person name="Martinez A.T."/>
            <person name="Vicuna R."/>
            <person name="Cullen D."/>
        </authorList>
    </citation>
    <scope>NUCLEOTIDE SEQUENCE [LARGE SCALE GENOMIC DNA]</scope>
    <source>
        <strain evidence="2 3">B</strain>
    </source>
</reference>
<dbReference type="STRING" id="914234.M2R4T2"/>
<evidence type="ECO:0000313" key="3">
    <source>
        <dbReference type="Proteomes" id="UP000016930"/>
    </source>
</evidence>
<feature type="region of interest" description="Disordered" evidence="1">
    <location>
        <begin position="355"/>
        <end position="387"/>
    </location>
</feature>
<dbReference type="Proteomes" id="UP000016930">
    <property type="component" value="Unassembled WGS sequence"/>
</dbReference>
<dbReference type="AlphaFoldDB" id="M2R4T2"/>
<organism evidence="2 3">
    <name type="scientific">Ceriporiopsis subvermispora (strain B)</name>
    <name type="common">White-rot fungus</name>
    <name type="synonym">Gelatoporia subvermispora</name>
    <dbReference type="NCBI Taxonomy" id="914234"/>
    <lineage>
        <taxon>Eukaryota</taxon>
        <taxon>Fungi</taxon>
        <taxon>Dikarya</taxon>
        <taxon>Basidiomycota</taxon>
        <taxon>Agaricomycotina</taxon>
        <taxon>Agaricomycetes</taxon>
        <taxon>Polyporales</taxon>
        <taxon>Gelatoporiaceae</taxon>
        <taxon>Gelatoporia</taxon>
    </lineage>
</organism>
<evidence type="ECO:0008006" key="4">
    <source>
        <dbReference type="Google" id="ProtNLM"/>
    </source>
</evidence>
<name>M2R4T2_CERS8</name>
<proteinExistence type="predicted"/>
<dbReference type="InterPro" id="IPR015943">
    <property type="entry name" value="WD40/YVTN_repeat-like_dom_sf"/>
</dbReference>
<gene>
    <name evidence="2" type="ORF">CERSUDRAFT_56003</name>
</gene>
<accession>M2R4T2</accession>
<evidence type="ECO:0000313" key="2">
    <source>
        <dbReference type="EMBL" id="EMD33906.1"/>
    </source>
</evidence>
<feature type="non-terminal residue" evidence="2">
    <location>
        <position position="1"/>
    </location>
</feature>
<dbReference type="HOGENOM" id="CLU_054985_0_0_1"/>